<gene>
    <name evidence="1" type="ORF">GCM10011506_38130</name>
</gene>
<dbReference type="RefSeq" id="WP_188466608.1">
    <property type="nucleotide sequence ID" value="NZ_BAABHU010000013.1"/>
</dbReference>
<reference evidence="2" key="1">
    <citation type="journal article" date="2019" name="Int. J. Syst. Evol. Microbiol.">
        <title>The Global Catalogue of Microorganisms (GCM) 10K type strain sequencing project: providing services to taxonomists for standard genome sequencing and annotation.</title>
        <authorList>
            <consortium name="The Broad Institute Genomics Platform"/>
            <consortium name="The Broad Institute Genome Sequencing Center for Infectious Disease"/>
            <person name="Wu L."/>
            <person name="Ma J."/>
        </authorList>
    </citation>
    <scope>NUCLEOTIDE SEQUENCE [LARGE SCALE GENOMIC DNA]</scope>
    <source>
        <strain evidence="2">CGMCC 1.10832</strain>
    </source>
</reference>
<dbReference type="EMBL" id="BMEC01000013">
    <property type="protein sequence ID" value="GGC48859.1"/>
    <property type="molecule type" value="Genomic_DNA"/>
</dbReference>
<keyword evidence="2" id="KW-1185">Reference proteome</keyword>
<organism evidence="1 2">
    <name type="scientific">Marivirga lumbricoides</name>
    <dbReference type="NCBI Taxonomy" id="1046115"/>
    <lineage>
        <taxon>Bacteria</taxon>
        <taxon>Pseudomonadati</taxon>
        <taxon>Bacteroidota</taxon>
        <taxon>Cytophagia</taxon>
        <taxon>Cytophagales</taxon>
        <taxon>Marivirgaceae</taxon>
        <taxon>Marivirga</taxon>
    </lineage>
</organism>
<evidence type="ECO:0008006" key="3">
    <source>
        <dbReference type="Google" id="ProtNLM"/>
    </source>
</evidence>
<protein>
    <recommendedName>
        <fullName evidence="3">Protein SirB1 N-terminal domain-containing protein</fullName>
    </recommendedName>
</protein>
<evidence type="ECO:0000313" key="1">
    <source>
        <dbReference type="EMBL" id="GGC48859.1"/>
    </source>
</evidence>
<sequence length="498" mass="57052">MLRFIIAIYILLLPTFLAHAQVIPNLLSTDAYRPYLTENQKREEFISVIRKGTPKTSEELYKYKIINTINPLNVPGVDPANAFTDYSKSPVVEATPVIPFSASNNSAPSKYQNQMAMVEADMAAYQARKERAMQIIDEAISTSFIPKIKYNLGLHNGAAVERFEEAYSQLHSMLMDQQEIDFTKAVFLVESAYDKSLNWKEFSEMFNTSKMTIERLIEQDGLDPTDNMAKVMSIFKYMADTTEVYFSELEKPVITKPMLYDYEDFAGKKDATKIFVSKLLRTGTGQCMSLPMLYYMLAQSLGAKDVHIALAPEHSFIMFKDKVGNWNNIELTGRVFTTDDFQWQSGFVKANQVKSGIYLKPLTEKETIAYLLSTLTLTYIKSFGQDERSFEMAMTAKDYFPNSLTANLIIAGYYKDLFNNVLRQYSTYNLTQQALDNDKDAQLINSLRNGAVDYIFKDLGYAKIPDWHYEAWLSGVKEAAKVQQHLVKRRQLEQQIKR</sequence>
<proteinExistence type="predicted"/>
<comment type="caution">
    <text evidence="1">The sequence shown here is derived from an EMBL/GenBank/DDBJ whole genome shotgun (WGS) entry which is preliminary data.</text>
</comment>
<evidence type="ECO:0000313" key="2">
    <source>
        <dbReference type="Proteomes" id="UP000636010"/>
    </source>
</evidence>
<dbReference type="Proteomes" id="UP000636010">
    <property type="component" value="Unassembled WGS sequence"/>
</dbReference>
<accession>A0ABQ1MXR6</accession>
<name>A0ABQ1MXR6_9BACT</name>